<reference evidence="4" key="1">
    <citation type="submission" date="2021-01" db="EMBL/GenBank/DDBJ databases">
        <authorList>
            <person name="Corre E."/>
            <person name="Pelletier E."/>
            <person name="Niang G."/>
            <person name="Scheremetjew M."/>
            <person name="Finn R."/>
            <person name="Kale V."/>
            <person name="Holt S."/>
            <person name="Cochrane G."/>
            <person name="Meng A."/>
            <person name="Brown T."/>
            <person name="Cohen L."/>
        </authorList>
    </citation>
    <scope>NUCLEOTIDE SEQUENCE</scope>
    <source>
        <strain evidence="4">CCMP826</strain>
    </source>
</reference>
<comment type="similarity">
    <text evidence="1">Belongs to the Glu/Leu/Phe/Val dehydrogenases family.</text>
</comment>
<dbReference type="PANTHER" id="PTHR11606:SF39">
    <property type="entry name" value="GLUTAMATE_PHENYLALANINE_LEUCINE_VALINE_L-TRYPTOPHAN DEHYDROGENASE C-TERMINAL DOMAIN-CONTAINING PROTEIN"/>
    <property type="match status" value="1"/>
</dbReference>
<dbReference type="GO" id="GO:0005739">
    <property type="term" value="C:mitochondrion"/>
    <property type="evidence" value="ECO:0007669"/>
    <property type="project" value="TreeGrafter"/>
</dbReference>
<organism evidence="4">
    <name type="scientific">Helicotheca tamesis</name>
    <dbReference type="NCBI Taxonomy" id="374047"/>
    <lineage>
        <taxon>Eukaryota</taxon>
        <taxon>Sar</taxon>
        <taxon>Stramenopiles</taxon>
        <taxon>Ochrophyta</taxon>
        <taxon>Bacillariophyta</taxon>
        <taxon>Mediophyceae</taxon>
        <taxon>Lithodesmiophycidae</taxon>
        <taxon>Lithodesmiales</taxon>
        <taxon>Lithodesmiaceae</taxon>
        <taxon>Helicotheca</taxon>
    </lineage>
</organism>
<dbReference type="InterPro" id="IPR006096">
    <property type="entry name" value="Glu/Leu/Phe/Val/Trp_DH_C"/>
</dbReference>
<gene>
    <name evidence="4" type="ORF">HTAM1171_LOCUS4244</name>
</gene>
<proteinExistence type="inferred from homology"/>
<evidence type="ECO:0000256" key="2">
    <source>
        <dbReference type="ARBA" id="ARBA00023002"/>
    </source>
</evidence>
<dbReference type="InterPro" id="IPR036291">
    <property type="entry name" value="NAD(P)-bd_dom_sf"/>
</dbReference>
<evidence type="ECO:0000256" key="1">
    <source>
        <dbReference type="ARBA" id="ARBA00006382"/>
    </source>
</evidence>
<dbReference type="SUPFAM" id="SSF53223">
    <property type="entry name" value="Aminoacid dehydrogenase-like, N-terminal domain"/>
    <property type="match status" value="1"/>
</dbReference>
<dbReference type="GO" id="GO:0004352">
    <property type="term" value="F:glutamate dehydrogenase (NAD+) activity"/>
    <property type="evidence" value="ECO:0007669"/>
    <property type="project" value="TreeGrafter"/>
</dbReference>
<dbReference type="InterPro" id="IPR046346">
    <property type="entry name" value="Aminoacid_DH-like_N_sf"/>
</dbReference>
<feature type="domain" description="Glutamate/phenylalanine/leucine/valine/L-tryptophan dehydrogenase C-terminal" evidence="3">
    <location>
        <begin position="696"/>
        <end position="946"/>
    </location>
</feature>
<dbReference type="PANTHER" id="PTHR11606">
    <property type="entry name" value="GLUTAMATE DEHYDROGENASE"/>
    <property type="match status" value="1"/>
</dbReference>
<dbReference type="EMBL" id="HBGV01006949">
    <property type="protein sequence ID" value="CAD9483997.1"/>
    <property type="molecule type" value="Transcribed_RNA"/>
</dbReference>
<evidence type="ECO:0000313" key="4">
    <source>
        <dbReference type="EMBL" id="CAD9483997.1"/>
    </source>
</evidence>
<dbReference type="SUPFAM" id="SSF51735">
    <property type="entry name" value="NAD(P)-binding Rossmann-fold domains"/>
    <property type="match status" value="1"/>
</dbReference>
<name>A0A7S2MHL5_9STRA</name>
<sequence length="1090" mass="121926">MTTRLSVRMQPTASTLRSKAVNNARSKIIAAASKNNSTFPPPSSARLTIARAMISSAFPIPKRVEKPSLKTSWQAKENIDIQRVTQTAIIHELTQQQSRTIESVVPWFLDTMPGCYFRQVPETFRMDHIKAISAIKDANMDLHMNLQTELPDGRKVLTFLRPGTQPGRLLELVEHLPWNQNSKEYLPLSRVQVFGAQDGSLSLSVFVYGEEKTGDIDVKITGARILEYAKALQSGEYSDDERNPEPSELFERDKLIDYLKQCSETYITRSDPRRFLKQRLLFEGVSGSEGMAVSVEESIMDEHDAEGRYWVDIAVANSLPQVALQNSARLLFLHKFDVIRAHLDVVSDGENGNVTLLRMLVSPTDSDAENEETFRLLKREIKRSKWLDPTTMDLVFYRYPWLRVQRGEIITAFCSLMHPVMGKENPLAYSKANILEAVTKERYIGHAASIADLFLDRFNPTRPLSDKDLEARSEQLRKTIDSDVEDTNASELLNKMIDIVKHTLRTNIYLPNRYALGLRLDPRIMASEGENRELPYGVLFAHGRRFNAYHVRFRDISRGGMRLVTPHSSEQLALESAHQYDECYGLAFAQQLKNKDIPEGGSKAVNLIDAVDMSDVAKNFVMRKSVKAFTDTILDLVVETEDTRENVVDLLGKKEVLYLGPDEQVTPEDINWIVKRAAYRGYDTPNAFMSSKPRGGINHKEFGVTSEGVNVYLDVALRHTLGIDPTKDPFTIKMTGGPDGDVAGNELKILIREYGENVKIVGIADHSGCAEDPNGLDHDELLALVNTSKTISHFDKSKLGEDGVVHRIDAEEGVKARNSMHNRLKADAFVPAGGRPNTIDAHNYKHFLAEDGSPSSPLIVEGANLFVTAEARQALFDDAGVVIVKDSSANKGGVITSSYEICAAMMLTDKEFFENKEAIVEEVLAKLRNLAKMEATLLFREFENYGGSLPHVSQVISNAINTATDALTVALESLSKEDREVLLPLFRSHLPPTLANMAFDRVHDKVPEQYIKNAVASCLASKMVYKEGTKFIEAQPKENLAKVALKYIEKEKEICALKEALSNVDMPESEKNMILELLEAGGARTAMNLF</sequence>
<accession>A0A7S2MHL5</accession>
<dbReference type="Pfam" id="PF00208">
    <property type="entry name" value="ELFV_dehydrog"/>
    <property type="match status" value="1"/>
</dbReference>
<dbReference type="SMART" id="SM00839">
    <property type="entry name" value="ELFV_dehydrog"/>
    <property type="match status" value="1"/>
</dbReference>
<evidence type="ECO:0000259" key="3">
    <source>
        <dbReference type="SMART" id="SM00839"/>
    </source>
</evidence>
<dbReference type="AlphaFoldDB" id="A0A7S2MHL5"/>
<dbReference type="Gene3D" id="3.40.50.720">
    <property type="entry name" value="NAD(P)-binding Rossmann-like Domain"/>
    <property type="match status" value="1"/>
</dbReference>
<keyword evidence="2" id="KW-0560">Oxidoreductase</keyword>
<dbReference type="GO" id="GO:0006538">
    <property type="term" value="P:L-glutamate catabolic process"/>
    <property type="evidence" value="ECO:0007669"/>
    <property type="project" value="TreeGrafter"/>
</dbReference>
<protein>
    <recommendedName>
        <fullName evidence="3">Glutamate/phenylalanine/leucine/valine/L-tryptophan dehydrogenase C-terminal domain-containing protein</fullName>
    </recommendedName>
</protein>